<dbReference type="Pfam" id="PF09179">
    <property type="entry name" value="TilS"/>
    <property type="match status" value="1"/>
</dbReference>
<evidence type="ECO:0000313" key="11">
    <source>
        <dbReference type="Proteomes" id="UP000198504"/>
    </source>
</evidence>
<evidence type="ECO:0000256" key="4">
    <source>
        <dbReference type="ARBA" id="ARBA00022741"/>
    </source>
</evidence>
<feature type="domain" description="tRNA(Ile)-lysidine synthase substrate-binding" evidence="9">
    <location>
        <begin position="250"/>
        <end position="310"/>
    </location>
</feature>
<evidence type="ECO:0000259" key="9">
    <source>
        <dbReference type="Pfam" id="PF09179"/>
    </source>
</evidence>
<dbReference type="NCBIfam" id="TIGR02432">
    <property type="entry name" value="lysidine_TilS_N"/>
    <property type="match status" value="1"/>
</dbReference>
<comment type="catalytic activity">
    <reaction evidence="6 7">
        <text>cytidine(34) in tRNA(Ile2) + L-lysine + ATP = lysidine(34) in tRNA(Ile2) + AMP + diphosphate + H(+)</text>
        <dbReference type="Rhea" id="RHEA:43744"/>
        <dbReference type="Rhea" id="RHEA-COMP:10625"/>
        <dbReference type="Rhea" id="RHEA-COMP:10670"/>
        <dbReference type="ChEBI" id="CHEBI:15378"/>
        <dbReference type="ChEBI" id="CHEBI:30616"/>
        <dbReference type="ChEBI" id="CHEBI:32551"/>
        <dbReference type="ChEBI" id="CHEBI:33019"/>
        <dbReference type="ChEBI" id="CHEBI:82748"/>
        <dbReference type="ChEBI" id="CHEBI:83665"/>
        <dbReference type="ChEBI" id="CHEBI:456215"/>
        <dbReference type="EC" id="6.3.4.19"/>
    </reaction>
</comment>
<dbReference type="Pfam" id="PF01171">
    <property type="entry name" value="ATP_bind_3"/>
    <property type="match status" value="1"/>
</dbReference>
<keyword evidence="11" id="KW-1185">Reference proteome</keyword>
<dbReference type="Gene3D" id="1.20.59.20">
    <property type="match status" value="1"/>
</dbReference>
<dbReference type="InterPro" id="IPR012094">
    <property type="entry name" value="tRNA_Ile_lys_synt"/>
</dbReference>
<dbReference type="PANTHER" id="PTHR43033">
    <property type="entry name" value="TRNA(ILE)-LYSIDINE SYNTHASE-RELATED"/>
    <property type="match status" value="1"/>
</dbReference>
<evidence type="ECO:0000313" key="10">
    <source>
        <dbReference type="EMBL" id="SEP61198.1"/>
    </source>
</evidence>
<evidence type="ECO:0000256" key="5">
    <source>
        <dbReference type="ARBA" id="ARBA00022840"/>
    </source>
</evidence>
<dbReference type="EMBL" id="FOFA01000001">
    <property type="protein sequence ID" value="SEP61198.1"/>
    <property type="molecule type" value="Genomic_DNA"/>
</dbReference>
<dbReference type="InterPro" id="IPR014729">
    <property type="entry name" value="Rossmann-like_a/b/a_fold"/>
</dbReference>
<dbReference type="AlphaFoldDB" id="A0A1H8ZC02"/>
<comment type="similarity">
    <text evidence="7">Belongs to the tRNA(Ile)-lysidine synthase family.</text>
</comment>
<evidence type="ECO:0000256" key="6">
    <source>
        <dbReference type="ARBA" id="ARBA00048539"/>
    </source>
</evidence>
<dbReference type="RefSeq" id="WP_091177234.1">
    <property type="nucleotide sequence ID" value="NZ_FOFA01000001.1"/>
</dbReference>
<keyword evidence="1 7" id="KW-0963">Cytoplasm</keyword>
<gene>
    <name evidence="7" type="primary">tilS</name>
    <name evidence="10" type="ORF">SAMN05421756_101157</name>
</gene>
<keyword evidence="5 7" id="KW-0067">ATP-binding</keyword>
<protein>
    <recommendedName>
        <fullName evidence="7">tRNA(Ile)-lysidine synthase</fullName>
        <ecNumber evidence="7">6.3.4.19</ecNumber>
    </recommendedName>
    <alternativeName>
        <fullName evidence="7">tRNA(Ile)-2-lysyl-cytidine synthase</fullName>
    </alternativeName>
    <alternativeName>
        <fullName evidence="7">tRNA(Ile)-lysidine synthetase</fullName>
    </alternativeName>
</protein>
<dbReference type="PANTHER" id="PTHR43033:SF1">
    <property type="entry name" value="TRNA(ILE)-LYSIDINE SYNTHASE-RELATED"/>
    <property type="match status" value="1"/>
</dbReference>
<dbReference type="GO" id="GO:0006400">
    <property type="term" value="P:tRNA modification"/>
    <property type="evidence" value="ECO:0007669"/>
    <property type="project" value="UniProtKB-UniRule"/>
</dbReference>
<evidence type="ECO:0000256" key="1">
    <source>
        <dbReference type="ARBA" id="ARBA00022490"/>
    </source>
</evidence>
<dbReference type="GO" id="GO:0005737">
    <property type="term" value="C:cytoplasm"/>
    <property type="evidence" value="ECO:0007669"/>
    <property type="project" value="UniProtKB-SubCell"/>
</dbReference>
<dbReference type="Gene3D" id="3.40.50.620">
    <property type="entry name" value="HUPs"/>
    <property type="match status" value="1"/>
</dbReference>
<evidence type="ECO:0000256" key="2">
    <source>
        <dbReference type="ARBA" id="ARBA00022598"/>
    </source>
</evidence>
<dbReference type="OrthoDB" id="5244702at2"/>
<evidence type="ECO:0000256" key="7">
    <source>
        <dbReference type="HAMAP-Rule" id="MF_01161"/>
    </source>
</evidence>
<proteinExistence type="inferred from homology"/>
<dbReference type="InterPro" id="IPR015262">
    <property type="entry name" value="tRNA_Ile_lys_synt_subst-bd"/>
</dbReference>
<keyword evidence="2 7" id="KW-0436">Ligase</keyword>
<dbReference type="GO" id="GO:0005524">
    <property type="term" value="F:ATP binding"/>
    <property type="evidence" value="ECO:0007669"/>
    <property type="project" value="UniProtKB-UniRule"/>
</dbReference>
<feature type="binding site" evidence="7">
    <location>
        <begin position="33"/>
        <end position="38"/>
    </location>
    <ligand>
        <name>ATP</name>
        <dbReference type="ChEBI" id="CHEBI:30616"/>
    </ligand>
</feature>
<evidence type="ECO:0000259" key="8">
    <source>
        <dbReference type="Pfam" id="PF01171"/>
    </source>
</evidence>
<dbReference type="EC" id="6.3.4.19" evidence="7"/>
<dbReference type="Proteomes" id="UP000198504">
    <property type="component" value="Unassembled WGS sequence"/>
</dbReference>
<sequence length="318" mass="32602">MARRALGRATLAVAQAVEAALTPQDTALLVACSGGADSLALAAGVAHVAPRSGRAYAAVVVDHGLQDGSAEVARRAARTLEGLGLDATVVAVVVAAAGGGPEAAARDARYTALRAVAEDRGATLLLGHTRDDQAESVLLGLARGSGARSLSGMAVRAEGLLRPLLGVSRATTRACCAELGLEPWDDPHNADPAYARVRVRARVLPVLEAELGPGVPEALARTADLLRADADLLDALAAEARERVEEDGALDCTGLAALPAALRTRVLLAWLRDLGAHDLIARHVAAVEALVLDWHGQGPVDLPGVRVGRTDGVLRGPT</sequence>
<keyword evidence="4 7" id="KW-0547">Nucleotide-binding</keyword>
<dbReference type="STRING" id="1036181.SAMN05421756_101157"/>
<feature type="domain" description="tRNA(Ile)-lysidine/2-thiocytidine synthase N-terminal" evidence="8">
    <location>
        <begin position="28"/>
        <end position="201"/>
    </location>
</feature>
<comment type="subcellular location">
    <subcellularLocation>
        <location evidence="7">Cytoplasm</location>
    </subcellularLocation>
</comment>
<dbReference type="GO" id="GO:0032267">
    <property type="term" value="F:tRNA(Ile)-lysidine synthase activity"/>
    <property type="evidence" value="ECO:0007669"/>
    <property type="project" value="UniProtKB-EC"/>
</dbReference>
<dbReference type="CDD" id="cd01992">
    <property type="entry name" value="TilS_N"/>
    <property type="match status" value="1"/>
</dbReference>
<comment type="function">
    <text evidence="7">Ligates lysine onto the cytidine present at position 34 of the AUA codon-specific tRNA(Ile) that contains the anticodon CAU, in an ATP-dependent manner. Cytidine is converted to lysidine, thus changing the amino acid specificity of the tRNA from methionine to isoleucine.</text>
</comment>
<dbReference type="InterPro" id="IPR011063">
    <property type="entry name" value="TilS/TtcA_N"/>
</dbReference>
<dbReference type="InterPro" id="IPR012795">
    <property type="entry name" value="tRNA_Ile_lys_synt_N"/>
</dbReference>
<organism evidence="10 11">
    <name type="scientific">Microlunatus flavus</name>
    <dbReference type="NCBI Taxonomy" id="1036181"/>
    <lineage>
        <taxon>Bacteria</taxon>
        <taxon>Bacillati</taxon>
        <taxon>Actinomycetota</taxon>
        <taxon>Actinomycetes</taxon>
        <taxon>Propionibacteriales</taxon>
        <taxon>Propionibacteriaceae</taxon>
        <taxon>Microlunatus</taxon>
    </lineage>
</organism>
<comment type="domain">
    <text evidence="7">The N-terminal region contains the highly conserved SGGXDS motif, predicted to be a P-loop motif involved in ATP binding.</text>
</comment>
<dbReference type="SUPFAM" id="SSF52402">
    <property type="entry name" value="Adenine nucleotide alpha hydrolases-like"/>
    <property type="match status" value="1"/>
</dbReference>
<reference evidence="11" key="1">
    <citation type="submission" date="2016-10" db="EMBL/GenBank/DDBJ databases">
        <authorList>
            <person name="Varghese N."/>
            <person name="Submissions S."/>
        </authorList>
    </citation>
    <scope>NUCLEOTIDE SEQUENCE [LARGE SCALE GENOMIC DNA]</scope>
    <source>
        <strain evidence="11">CGMCC 4.6856</strain>
    </source>
</reference>
<name>A0A1H8ZC02_9ACTN</name>
<keyword evidence="3 7" id="KW-0819">tRNA processing</keyword>
<evidence type="ECO:0000256" key="3">
    <source>
        <dbReference type="ARBA" id="ARBA00022694"/>
    </source>
</evidence>
<dbReference type="HAMAP" id="MF_01161">
    <property type="entry name" value="tRNA_Ile_lys_synt"/>
    <property type="match status" value="1"/>
</dbReference>
<dbReference type="SUPFAM" id="SSF82829">
    <property type="entry name" value="MesJ substrate recognition domain-like"/>
    <property type="match status" value="1"/>
</dbReference>
<accession>A0A1H8ZC02</accession>